<dbReference type="RefSeq" id="WP_090086133.1">
    <property type="nucleotide sequence ID" value="NZ_FOMR01000009.1"/>
</dbReference>
<proteinExistence type="predicted"/>
<name>A0A1I1YGI7_9BACI</name>
<dbReference type="Gene3D" id="3.90.1150.200">
    <property type="match status" value="1"/>
</dbReference>
<sequence>MHNKEVDQFIINSPENIQDIIRQLRKLIFETSPNITEEMKWGKPCYIENGLVCYLQTAKQHVNLGFYFGAHLKDKDNLLQGSGKKMRHIRVNQLNDIQPEQFSALIREAIELET</sequence>
<evidence type="ECO:0000313" key="3">
    <source>
        <dbReference type="Proteomes" id="UP000199474"/>
    </source>
</evidence>
<dbReference type="EMBL" id="FOMR01000009">
    <property type="protein sequence ID" value="SFE17223.1"/>
    <property type="molecule type" value="Genomic_DNA"/>
</dbReference>
<dbReference type="OrthoDB" id="9811812at2"/>
<accession>A0A1I1YGI7</accession>
<dbReference type="STRING" id="640948.SAMN05216238_109103"/>
<dbReference type="Proteomes" id="UP000199474">
    <property type="component" value="Unassembled WGS sequence"/>
</dbReference>
<feature type="domain" description="YdhG-like" evidence="1">
    <location>
        <begin position="18"/>
        <end position="110"/>
    </location>
</feature>
<evidence type="ECO:0000259" key="1">
    <source>
        <dbReference type="Pfam" id="PF08818"/>
    </source>
</evidence>
<protein>
    <recommendedName>
        <fullName evidence="1">YdhG-like domain-containing protein</fullName>
    </recommendedName>
</protein>
<dbReference type="InterPro" id="IPR014922">
    <property type="entry name" value="YdhG-like"/>
</dbReference>
<evidence type="ECO:0000313" key="2">
    <source>
        <dbReference type="EMBL" id="SFE17223.1"/>
    </source>
</evidence>
<gene>
    <name evidence="2" type="ORF">SAMN05216238_109103</name>
</gene>
<dbReference type="SUPFAM" id="SSF159888">
    <property type="entry name" value="YdhG-like"/>
    <property type="match status" value="1"/>
</dbReference>
<reference evidence="3" key="1">
    <citation type="submission" date="2016-10" db="EMBL/GenBank/DDBJ databases">
        <authorList>
            <person name="Varghese N."/>
            <person name="Submissions S."/>
        </authorList>
    </citation>
    <scope>NUCLEOTIDE SEQUENCE [LARGE SCALE GENOMIC DNA]</scope>
    <source>
        <strain evidence="3">DSM 22530</strain>
    </source>
</reference>
<dbReference type="AlphaFoldDB" id="A0A1I1YGI7"/>
<dbReference type="Pfam" id="PF08818">
    <property type="entry name" value="DUF1801"/>
    <property type="match status" value="1"/>
</dbReference>
<keyword evidence="3" id="KW-1185">Reference proteome</keyword>
<organism evidence="2 3">
    <name type="scientific">Lentibacillus persicus</name>
    <dbReference type="NCBI Taxonomy" id="640948"/>
    <lineage>
        <taxon>Bacteria</taxon>
        <taxon>Bacillati</taxon>
        <taxon>Bacillota</taxon>
        <taxon>Bacilli</taxon>
        <taxon>Bacillales</taxon>
        <taxon>Bacillaceae</taxon>
        <taxon>Lentibacillus</taxon>
    </lineage>
</organism>